<dbReference type="RefSeq" id="XP_025405375.1">
    <property type="nucleotide sequence ID" value="XM_025549590.1"/>
</dbReference>
<name>A0A8B8F453_9HEMI</name>
<reference evidence="2" key="1">
    <citation type="submission" date="2025-08" db="UniProtKB">
        <authorList>
            <consortium name="RefSeq"/>
        </authorList>
    </citation>
    <scope>IDENTIFICATION</scope>
    <source>
        <tissue evidence="2">Whole body</tissue>
    </source>
</reference>
<dbReference type="AlphaFoldDB" id="A0A8B8F453"/>
<organism evidence="1 2">
    <name type="scientific">Sipha flava</name>
    <name type="common">yellow sugarcane aphid</name>
    <dbReference type="NCBI Taxonomy" id="143950"/>
    <lineage>
        <taxon>Eukaryota</taxon>
        <taxon>Metazoa</taxon>
        <taxon>Ecdysozoa</taxon>
        <taxon>Arthropoda</taxon>
        <taxon>Hexapoda</taxon>
        <taxon>Insecta</taxon>
        <taxon>Pterygota</taxon>
        <taxon>Neoptera</taxon>
        <taxon>Paraneoptera</taxon>
        <taxon>Hemiptera</taxon>
        <taxon>Sternorrhyncha</taxon>
        <taxon>Aphidomorpha</taxon>
        <taxon>Aphidoidea</taxon>
        <taxon>Aphididae</taxon>
        <taxon>Sipha</taxon>
    </lineage>
</organism>
<accession>A0A8B8F453</accession>
<keyword evidence="1" id="KW-1185">Reference proteome</keyword>
<evidence type="ECO:0000313" key="1">
    <source>
        <dbReference type="Proteomes" id="UP000694846"/>
    </source>
</evidence>
<dbReference type="OrthoDB" id="6593189at2759"/>
<gene>
    <name evidence="2" type="primary">LOC112679698</name>
</gene>
<dbReference type="Proteomes" id="UP000694846">
    <property type="component" value="Unplaced"/>
</dbReference>
<evidence type="ECO:0000313" key="2">
    <source>
        <dbReference type="RefSeq" id="XP_025405375.1"/>
    </source>
</evidence>
<protein>
    <submittedName>
        <fullName evidence="2">Uncharacterized protein LOC112679698</fullName>
    </submittedName>
</protein>
<sequence>MSSMSLYYHGSVHICLRGNRLLRSMASVPAHEFLLFADDIKLFIRIDTVEDCKLLQHDLDAVVLWARGLGLEFNIPKCHTMTYTRSNEHVMFTYTINDIALKQPGDCVMDLGITFDRSLTFRTHIEKVTCKALKFLGFVKKISAEFKLSNSLKTLYCSFVRSILEYGIIIWDPCTFDGSNQLERVQRKFLKFAASALRIECVPHEYQPVLQSLHLSTLCDRRKQANLMFLSKLLNGEVDSPALLYKLNFRVPSFYSRFSFPFQILFSRCNYLKNRPIVRMMKMANEDPLFLST</sequence>
<dbReference type="GeneID" id="112679698"/>
<proteinExistence type="predicted"/>
<dbReference type="PANTHER" id="PTHR33332">
    <property type="entry name" value="REVERSE TRANSCRIPTASE DOMAIN-CONTAINING PROTEIN"/>
    <property type="match status" value="1"/>
</dbReference>